<comment type="caution">
    <text evidence="1">The sequence shown here is derived from an EMBL/GenBank/DDBJ whole genome shotgun (WGS) entry which is preliminary data.</text>
</comment>
<gene>
    <name evidence="1" type="ORF">KHM83_14240</name>
</gene>
<evidence type="ECO:0000313" key="2">
    <source>
        <dbReference type="Proteomes" id="UP000746471"/>
    </source>
</evidence>
<dbReference type="Pfam" id="PF10076">
    <property type="entry name" value="Phage_Mu_Gp48"/>
    <property type="match status" value="1"/>
</dbReference>
<organism evidence="1 2">
    <name type="scientific">Fusibacter paucivorans</name>
    <dbReference type="NCBI Taxonomy" id="76009"/>
    <lineage>
        <taxon>Bacteria</taxon>
        <taxon>Bacillati</taxon>
        <taxon>Bacillota</taxon>
        <taxon>Clostridia</taxon>
        <taxon>Eubacteriales</taxon>
        <taxon>Eubacteriales Family XII. Incertae Sedis</taxon>
        <taxon>Fusibacter</taxon>
    </lineage>
</organism>
<accession>A0ABS5PRP5</accession>
<proteinExistence type="predicted"/>
<reference evidence="1 2" key="1">
    <citation type="submission" date="2021-05" db="EMBL/GenBank/DDBJ databases">
        <title>Fusibacter ferrireducens sp. nov., an anaerobic, sulfur- and Fe-reducing bacterium isolated from the mangrove sediment.</title>
        <authorList>
            <person name="Qiu D."/>
        </authorList>
    </citation>
    <scope>NUCLEOTIDE SEQUENCE [LARGE SCALE GENOMIC DNA]</scope>
    <source>
        <strain evidence="1 2">DSM 12116</strain>
    </source>
</reference>
<evidence type="ECO:0000313" key="1">
    <source>
        <dbReference type="EMBL" id="MBS7527840.1"/>
    </source>
</evidence>
<dbReference type="EMBL" id="JAHBCL010000026">
    <property type="protein sequence ID" value="MBS7527840.1"/>
    <property type="molecule type" value="Genomic_DNA"/>
</dbReference>
<protein>
    <submittedName>
        <fullName evidence="1">DUF2313 domain-containing protein</fullName>
    </submittedName>
</protein>
<dbReference type="RefSeq" id="WP_213237700.1">
    <property type="nucleotide sequence ID" value="NZ_JAHBCL010000026.1"/>
</dbReference>
<dbReference type="InterPro" id="IPR018755">
    <property type="entry name" value="Phage_Mu_Gp48"/>
</dbReference>
<name>A0ABS5PRP5_9FIRM</name>
<sequence>MAYGETTYGTILYSEDGSDAVSPLLGETDLSKYLPTFLLDFQEMSIIQQAIASRYDELKQAVSDVDNQMDIGTATWLLEVFETDFGIDSDPSKAHAYRRENLFARQRGAGTVTKALIENTAETFSGADVEVIEYPSESRIEIKFVGVRGTPPNMAGLIEAIDHILPAHIAYSFVYTYSWWGRIAELESWHALMDVAPTWYDVKAY</sequence>
<dbReference type="Proteomes" id="UP000746471">
    <property type="component" value="Unassembled WGS sequence"/>
</dbReference>
<keyword evidence="2" id="KW-1185">Reference proteome</keyword>